<feature type="compositionally biased region" description="Acidic residues" evidence="6">
    <location>
        <begin position="1204"/>
        <end position="1223"/>
    </location>
</feature>
<evidence type="ECO:0000256" key="2">
    <source>
        <dbReference type="ARBA" id="ARBA00022741"/>
    </source>
</evidence>
<evidence type="ECO:0000256" key="5">
    <source>
        <dbReference type="ARBA" id="ARBA00034808"/>
    </source>
</evidence>
<dbReference type="EMBL" id="JH717926">
    <property type="protein sequence ID" value="EWZ28365.1"/>
    <property type="molecule type" value="Genomic_DNA"/>
</dbReference>
<dbReference type="GO" id="GO:0043138">
    <property type="term" value="F:3'-5' DNA helicase activity"/>
    <property type="evidence" value="ECO:0007669"/>
    <property type="project" value="UniProtKB-EC"/>
</dbReference>
<feature type="region of interest" description="Disordered" evidence="6">
    <location>
        <begin position="106"/>
        <end position="129"/>
    </location>
</feature>
<gene>
    <name evidence="9" type="ORF">FOZG_17932</name>
</gene>
<evidence type="ECO:0000313" key="9">
    <source>
        <dbReference type="EMBL" id="EWZ28365.1"/>
    </source>
</evidence>
<comment type="similarity">
    <text evidence="1">Belongs to the helicase family. RecQ subfamily.</text>
</comment>
<dbReference type="SMART" id="SM00487">
    <property type="entry name" value="DEXDc"/>
    <property type="match status" value="1"/>
</dbReference>
<dbReference type="PANTHER" id="PTHR13710:SF154">
    <property type="entry name" value="RECQ HELICASE, PUTATIVE (AFU_ORTHOLOGUE AFUA_6G14720)-RELATED"/>
    <property type="match status" value="1"/>
</dbReference>
<dbReference type="GO" id="GO:0003676">
    <property type="term" value="F:nucleic acid binding"/>
    <property type="evidence" value="ECO:0007669"/>
    <property type="project" value="InterPro"/>
</dbReference>
<reference evidence="9" key="2">
    <citation type="submission" date="2012-06" db="EMBL/GenBank/DDBJ databases">
        <title>Annotation of the Genome Sequence of Fusarium oxysporum Fo47.</title>
        <authorList>
            <consortium name="The Broad Institute Genomics Platform"/>
            <person name="Ma L.-J."/>
            <person name="Corby-Kistler H."/>
            <person name="Broz K."/>
            <person name="Gale L.R."/>
            <person name="Jonkers W."/>
            <person name="O'Donnell K."/>
            <person name="Ploetz R."/>
            <person name="Steinberg C."/>
            <person name="Schwartz D.C."/>
            <person name="VanEtten H."/>
            <person name="Zhou S."/>
            <person name="Young S.K."/>
            <person name="Zeng Q."/>
            <person name="Gargeya S."/>
            <person name="Fitzgerald M."/>
            <person name="Abouelleil A."/>
            <person name="Alvarado L."/>
            <person name="Chapman S.B."/>
            <person name="Gainer-Dewar J."/>
            <person name="Goldberg J."/>
            <person name="Griggs A."/>
            <person name="Gujja S."/>
            <person name="Hansen M."/>
            <person name="Howarth C."/>
            <person name="Imamovic A."/>
            <person name="Ireland A."/>
            <person name="Larimer J."/>
            <person name="McCowan C."/>
            <person name="Murphy C."/>
            <person name="Pearson M."/>
            <person name="Poon T.W."/>
            <person name="Priest M."/>
            <person name="Roberts A."/>
            <person name="Saif S."/>
            <person name="Shea T."/>
            <person name="Sykes S."/>
            <person name="Wortman J."/>
            <person name="Nusbaum C."/>
            <person name="Birren B."/>
        </authorList>
    </citation>
    <scope>NUCLEOTIDE SEQUENCE</scope>
    <source>
        <strain evidence="9">Fo47</strain>
    </source>
</reference>
<dbReference type="PROSITE" id="PS51194">
    <property type="entry name" value="HELICASE_CTER"/>
    <property type="match status" value="1"/>
</dbReference>
<dbReference type="SUPFAM" id="SSF52540">
    <property type="entry name" value="P-loop containing nucleoside triphosphate hydrolases"/>
    <property type="match status" value="1"/>
</dbReference>
<protein>
    <recommendedName>
        <fullName evidence="5">DNA 3'-5' helicase</fullName>
        <ecNumber evidence="5">5.6.2.4</ecNumber>
    </recommendedName>
</protein>
<dbReference type="Gene3D" id="3.40.50.300">
    <property type="entry name" value="P-loop containing nucleotide triphosphate hydrolases"/>
    <property type="match status" value="2"/>
</dbReference>
<dbReference type="InterPro" id="IPR001650">
    <property type="entry name" value="Helicase_C-like"/>
</dbReference>
<feature type="compositionally biased region" description="Basic residues" evidence="6">
    <location>
        <begin position="1185"/>
        <end position="1198"/>
    </location>
</feature>
<dbReference type="InterPro" id="IPR027417">
    <property type="entry name" value="P-loop_NTPase"/>
</dbReference>
<dbReference type="GO" id="GO:0005694">
    <property type="term" value="C:chromosome"/>
    <property type="evidence" value="ECO:0007669"/>
    <property type="project" value="TreeGrafter"/>
</dbReference>
<comment type="catalytic activity">
    <reaction evidence="4">
        <text>Couples ATP hydrolysis with the unwinding of duplex DNA by translocating in the 3'-5' direction.</text>
        <dbReference type="EC" id="5.6.2.4"/>
    </reaction>
</comment>
<evidence type="ECO:0000256" key="4">
    <source>
        <dbReference type="ARBA" id="ARBA00034617"/>
    </source>
</evidence>
<feature type="compositionally biased region" description="Polar residues" evidence="6">
    <location>
        <begin position="21"/>
        <end position="31"/>
    </location>
</feature>
<feature type="domain" description="Helicase ATP-binding" evidence="7">
    <location>
        <begin position="1886"/>
        <end position="2044"/>
    </location>
</feature>
<dbReference type="InterPro" id="IPR011545">
    <property type="entry name" value="DEAD/DEAH_box_helicase_dom"/>
</dbReference>
<dbReference type="Pfam" id="PF00270">
    <property type="entry name" value="DEAD"/>
    <property type="match status" value="1"/>
</dbReference>
<feature type="region of interest" description="Disordered" evidence="6">
    <location>
        <begin position="1313"/>
        <end position="1339"/>
    </location>
</feature>
<keyword evidence="2" id="KW-0547">Nucleotide-binding</keyword>
<evidence type="ECO:0000256" key="6">
    <source>
        <dbReference type="SAM" id="MobiDB-lite"/>
    </source>
</evidence>
<dbReference type="InterPro" id="IPR014001">
    <property type="entry name" value="Helicase_ATP-bd"/>
</dbReference>
<feature type="region of interest" description="Disordered" evidence="6">
    <location>
        <begin position="1185"/>
        <end position="1230"/>
    </location>
</feature>
<dbReference type="GO" id="GO:0005737">
    <property type="term" value="C:cytoplasm"/>
    <property type="evidence" value="ECO:0007669"/>
    <property type="project" value="TreeGrafter"/>
</dbReference>
<evidence type="ECO:0000259" key="8">
    <source>
        <dbReference type="PROSITE" id="PS51194"/>
    </source>
</evidence>
<dbReference type="PROSITE" id="PS51192">
    <property type="entry name" value="HELICASE_ATP_BIND_1"/>
    <property type="match status" value="1"/>
</dbReference>
<accession>W9JFB4</accession>
<dbReference type="GO" id="GO:0000724">
    <property type="term" value="P:double-strand break repair via homologous recombination"/>
    <property type="evidence" value="ECO:0007669"/>
    <property type="project" value="TreeGrafter"/>
</dbReference>
<feature type="compositionally biased region" description="Basic and acidic residues" evidence="6">
    <location>
        <begin position="44"/>
        <end position="53"/>
    </location>
</feature>
<sequence length="2460" mass="281558">MDPPLQSELGRKRRGRPRQYATPQDKTNANVEQRRTKRQKATSAKRDQQHTHFYDASTSSSLLPIPLQIDGGASIQRSDHRFENTSMISEIPCHAPELDGLDISHLLPPPTPPLEPSLLQESPLRNDEDPGVPLPVLGLLEGDTEGLASTATAHDAEISSPAHHADYESRVKRLGRQLAQQLIRFQGCCADCHRSAKAQHDQVQREHIGLAAYLESTADICPEIISSTRIASPEDGLSEKLGSLDRRQVYCGLGSGGHASHICLNEDERITHVAGVSFDVDSVTGFPSSLAIAKQGIRWSPTQMPVSDLQSNLHLCPREVHYLDMAGNQRRVHRPVQRIPHYTFGRLIGFEDVSLYLLFPNLYREEQKSSRLRDEDFRTWMDGLLLPIIHNHYSNSHVQHYPSSYDHSKHNATARGIETLAQRVHPIAREQQLMYYLPPESLGAVWASIQLAVQRPGFRHFRDVTVLLQAKNLKVLTKDITWSQTMARFQSYWTHSIDEEYVTAEFYFDVGKETCPEQASQAASFGDDAIGDGDVNNSTCVPVGTLLYKRCCLQSYAHLAQNDVSAQETEKQMFYPFSMLHDTGSLTIETGQRSLRRKTGLLYTQFYPSVKEVFAAGNVYPFTNTAIETLALDKRLRRTWELVGGALSHQPAALMKAYLYTKLRCHFALLGSTKKSFGIREEHRVSKDLLNAIDTEFHSRQLQDERLTVPANQNSPYYDFTTETVLRWLRWNINKFCVGFEMVYSLQDPHFVTWEHTRIMLMFLRCLQFSYSGGLIQKSGGCWQDVRLQPDANQPDGLRRTEGLGFRHTMETYGYAWFLDKVDWETLTFKQPHAAYMMFNNPSMQAAYHARYRQVRDVRIDFIRVDKARQWMIEFSSVPDCLQLLEKYLQQLCLCAFRKDVFTYIKSVLHPDHVEAALAGEVPLCYDSVHDALAERHRPPQLAYGNRLAVKNIDVLFAWLWEWKDGHFERKGWKDKPYRMLFQQGFQAVKTARGVDGARKWRQELKKSFFKSHWMLPYPQSQGFMRKYKETKEFVWWPSFHRGLNSYYTQLQQLGSLAQPLPTSNIKHHPSNGWELSPGYFTNSHMPYVVHPEQQLLRISQDELLGKLVSLREQNLASSPRNMTRPSVAVSEFNISTPDHLGTTEKWCARRRMYVLKTFEESESPGECAAFLRKALEKYELLQHHQRNLRRNRRNHASKRLEVESDSDPEGDDDSEATSDEESLEVKRLEQAKTVRNIEARMRELITQHQRKEKRWPGAELSDQRLAYYYREAFRDDGHFTREYGHQTLPRDVIKTTPLQRQAMQDIINALQRQDKMAKEGASSDENDEGMDSGSDEERDAELKHTIRKFYISLICQTVGSRPFRSAILSFCAMLSRTKALTRRVDNEQHKRCTWREPGNFNSNLSALTWTAQLILFDFVCFQKQDDEDGIPDLLDQMCKKYFQQMAETPFGHVLQWRLYLFAASRTSLTKHQARWSLDGETVDYMGTKLHMEQVTQLVESEFRQAHSLLYDELLFGMRDVAPIEAWRLHDDLDVDDYGASWLTDERNREILVGTHDALLRQIEERADLRQVFVRLDPNGGVRLCPKAIAIYEAHVQEFLKRILAPISVPSGPPLRSPELLSITYINTGARRRSVFLWEKMVMIYVRYSKSQEQTGEEKDNIRFLPPAVGNLLLTYLAFVLPLRQAFLRQSKPGALLSPYLWSKLGGEVWRDGMVSSCLRRACVRAEVPQFQVAWWRQVAASITKEKFSAREQANFDMGEIAASEEVEDEADLAYLAGMSNHSFRTFNYSYAGSTTLTVTSSLHRAYRASQSWRSLFRIDQVLQGKRPPTVSDTQAQGLLNACKKVRFRARPAAKEDGITAAARRLHNDPELQLRRPGQRDAMLATMGPRAPEQVIVVLATGSGKTLVFMVGATLAGAETTILILPTVALRGNMLGRLDKVALKHHIWRPGSNKSAPIVVVSAEAACTEAFLEYANRLSDRQCLDRIVIDECHLTITASCYRRSMSQLAWHVRQIRTQTVWLTATLPPIYQELFFEHNKLVRPHIVRESTNRPNIRYIVQQERGLGNLCEQAACLVQSCWTRTDLFKSERDRVIVYCPTKDLVAELADMLGCPSYTAESGTEEEKMAIIERWLTAADSPIIVATSALGPGFDYPHIRLVIHVDAPSLLTDFSQESGRAGRDGEVAESIILLSAAWQPQLGRPVAADKEAMQLYLLQEYCSRGVLSQFLDSKPDWRWCMEGDELCSVCPKHHAQCRPPTLEFHLPRPLRDETEAGQDEDNGSADLTVSEMIFTGPAEVLRQDQVRDEELSRYERDLETMKGCCLYCRVEGKSFEHTVTACARRFDWIRAKQKALRDCQSKKKEWMDRHAVCWKCYQPQEICRAADPEYEGDNSCQYPDMVMPLCFGAFSRPGRTKWFLKHFNESFKTCQEYMLWLGKGASLGGSRCVNANCVAALLLGELE</sequence>
<dbReference type="PANTHER" id="PTHR13710">
    <property type="entry name" value="DNA HELICASE RECQ FAMILY MEMBER"/>
    <property type="match status" value="1"/>
</dbReference>
<dbReference type="GO" id="GO:0005524">
    <property type="term" value="F:ATP binding"/>
    <property type="evidence" value="ECO:0007669"/>
    <property type="project" value="UniProtKB-KW"/>
</dbReference>
<dbReference type="GO" id="GO:0009378">
    <property type="term" value="F:four-way junction helicase activity"/>
    <property type="evidence" value="ECO:0007669"/>
    <property type="project" value="TreeGrafter"/>
</dbReference>
<dbReference type="HOGENOM" id="CLU_228822_0_0_1"/>
<dbReference type="EC" id="5.6.2.4" evidence="5"/>
<dbReference type="Pfam" id="PF00271">
    <property type="entry name" value="Helicase_C"/>
    <property type="match status" value="1"/>
</dbReference>
<evidence type="ECO:0000256" key="3">
    <source>
        <dbReference type="ARBA" id="ARBA00022840"/>
    </source>
</evidence>
<keyword evidence="3" id="KW-0067">ATP-binding</keyword>
<dbReference type="SMART" id="SM00490">
    <property type="entry name" value="HELICc"/>
    <property type="match status" value="1"/>
</dbReference>
<proteinExistence type="inferred from homology"/>
<dbReference type="Proteomes" id="UP000030766">
    <property type="component" value="Unassembled WGS sequence"/>
</dbReference>
<dbReference type="VEuPathDB" id="FungiDB:FOZG_17932"/>
<name>W9JFB4_FUSOX</name>
<evidence type="ECO:0000259" key="7">
    <source>
        <dbReference type="PROSITE" id="PS51192"/>
    </source>
</evidence>
<feature type="compositionally biased region" description="Acidic residues" evidence="6">
    <location>
        <begin position="1323"/>
        <end position="1339"/>
    </location>
</feature>
<reference evidence="9" key="1">
    <citation type="submission" date="2011-06" db="EMBL/GenBank/DDBJ databases">
        <title>The Genome Sequence of Fusarium oxysporum Fo47.</title>
        <authorList>
            <consortium name="The Broad Institute Genome Sequencing Platform"/>
            <person name="Ma L.-J."/>
            <person name="Gale L.R."/>
            <person name="Schwartz D.C."/>
            <person name="Zhou S."/>
            <person name="Corby-Kistler H."/>
            <person name="Young S.K."/>
            <person name="Zeng Q."/>
            <person name="Gargeya S."/>
            <person name="Fitzgerald M."/>
            <person name="Haas B."/>
            <person name="Abouelleil A."/>
            <person name="Alvarado L."/>
            <person name="Arachchi H.M."/>
            <person name="Berlin A."/>
            <person name="Brown A."/>
            <person name="Chapman S.B."/>
            <person name="Chen Z."/>
            <person name="Dunbar C."/>
            <person name="Freedman E."/>
            <person name="Gearin G."/>
            <person name="Gellesch M."/>
            <person name="Goldberg J."/>
            <person name="Griggs A."/>
            <person name="Gujja S."/>
            <person name="Heiman D."/>
            <person name="Howarth C."/>
            <person name="Larson L."/>
            <person name="Lui A."/>
            <person name="MacDonald P.J.P."/>
            <person name="Mehta T."/>
            <person name="Montmayeur A."/>
            <person name="Murphy C."/>
            <person name="Neiman D."/>
            <person name="Pearson M."/>
            <person name="Priest M."/>
            <person name="Roberts A."/>
            <person name="Saif S."/>
            <person name="Shea T."/>
            <person name="Shenoy N."/>
            <person name="Sisk P."/>
            <person name="Stolte C."/>
            <person name="Sykes S."/>
            <person name="Wortman J."/>
            <person name="Nusbaum C."/>
            <person name="Birren B."/>
        </authorList>
    </citation>
    <scope>NUCLEOTIDE SEQUENCE [LARGE SCALE GENOMIC DNA]</scope>
    <source>
        <strain evidence="9">Fo47</strain>
    </source>
</reference>
<feature type="region of interest" description="Disordered" evidence="6">
    <location>
        <begin position="1"/>
        <end position="59"/>
    </location>
</feature>
<organism evidence="9">
    <name type="scientific">Fusarium oxysporum Fo47</name>
    <dbReference type="NCBI Taxonomy" id="660027"/>
    <lineage>
        <taxon>Eukaryota</taxon>
        <taxon>Fungi</taxon>
        <taxon>Dikarya</taxon>
        <taxon>Ascomycota</taxon>
        <taxon>Pezizomycotina</taxon>
        <taxon>Sordariomycetes</taxon>
        <taxon>Hypocreomycetidae</taxon>
        <taxon>Hypocreales</taxon>
        <taxon>Nectriaceae</taxon>
        <taxon>Fusarium</taxon>
        <taxon>Fusarium oxysporum species complex</taxon>
    </lineage>
</organism>
<feature type="domain" description="Helicase C-terminal" evidence="8">
    <location>
        <begin position="2081"/>
        <end position="2235"/>
    </location>
</feature>
<evidence type="ECO:0000256" key="1">
    <source>
        <dbReference type="ARBA" id="ARBA00005446"/>
    </source>
</evidence>